<dbReference type="InterPro" id="IPR055188">
    <property type="entry name" value="Choice_anch_I"/>
</dbReference>
<proteinExistence type="predicted"/>
<dbReference type="Gene3D" id="2.130.10.10">
    <property type="entry name" value="YVTN repeat-like/Quinoprotein amine dehydrogenase"/>
    <property type="match status" value="1"/>
</dbReference>
<dbReference type="RefSeq" id="WP_104713115.1">
    <property type="nucleotide sequence ID" value="NZ_PTRA01000001.1"/>
</dbReference>
<feature type="signal peptide" evidence="1">
    <location>
        <begin position="1"/>
        <end position="21"/>
    </location>
</feature>
<dbReference type="Proteomes" id="UP000239590">
    <property type="component" value="Unassembled WGS sequence"/>
</dbReference>
<protein>
    <submittedName>
        <fullName evidence="3">Alkaline phosphatase</fullName>
    </submittedName>
</protein>
<dbReference type="NCBIfam" id="NF038117">
    <property type="entry name" value="choice_anch_I"/>
    <property type="match status" value="1"/>
</dbReference>
<sequence length="503" mass="54082">MLRNKKWIALWVLAVAFQACVKDHNPQPDPTENPAAFREVSSTKIGGEAAAEISAYDPASKRLFTVNNEAKALVDVLDLSALPKVIKIQSIDISALGGVANSVSVSDGKLAIALEATNKQANGSVIVMDTKTLTQLKQITVGALPDMVTFSPDGKYIVTANEGEPNATYTNDPAGSISIIDVTNNYSIRTLTFDSFAPLQAQLQTGGFRIFGPNASFAQDIEPEYVAISQDSKKAWVTLQENNGIAEVDLLGGAIIKLHPLGTVDVSLPENAIDPSNEDGKIVFATWPIKSLYLPDAISYFNVNNAGYLITANEGDAREYDAFVEQARISTLKLDPSKFPNAATLQKKEQLGRLYVTKTLGDTDQDGDYDELYTFGGRGFSIREAATGQLIYNSGKSMEEEVVKAGAYDDSRSDDKGVEPEGITVGMVNGKPIAFIALERADAVAIYDVSNPKAPQFLQLLRTGDAPEGILFVAPDKSPNGRSMLIVSSEGDGTVKVYQPDRL</sequence>
<name>A0A2S7ISE4_9BACT</name>
<dbReference type="PANTHER" id="PTHR46928">
    <property type="entry name" value="MESENCHYME-SPECIFIC CELL SURFACE GLYCOPROTEIN"/>
    <property type="match status" value="1"/>
</dbReference>
<dbReference type="InterPro" id="IPR015943">
    <property type="entry name" value="WD40/YVTN_repeat-like_dom_sf"/>
</dbReference>
<dbReference type="EMBL" id="PTRA01000001">
    <property type="protein sequence ID" value="PQA60633.1"/>
    <property type="molecule type" value="Genomic_DNA"/>
</dbReference>
<dbReference type="PROSITE" id="PS51257">
    <property type="entry name" value="PROKAR_LIPOPROTEIN"/>
    <property type="match status" value="1"/>
</dbReference>
<dbReference type="OrthoDB" id="9803927at2"/>
<evidence type="ECO:0000313" key="4">
    <source>
        <dbReference type="Proteomes" id="UP000239590"/>
    </source>
</evidence>
<dbReference type="SUPFAM" id="SSF75011">
    <property type="entry name" value="3-carboxy-cis,cis-mucoante lactonizing enzyme"/>
    <property type="match status" value="1"/>
</dbReference>
<organism evidence="3 4">
    <name type="scientific">Siphonobacter curvatus</name>
    <dbReference type="NCBI Taxonomy" id="2094562"/>
    <lineage>
        <taxon>Bacteria</taxon>
        <taxon>Pseudomonadati</taxon>
        <taxon>Bacteroidota</taxon>
        <taxon>Cytophagia</taxon>
        <taxon>Cytophagales</taxon>
        <taxon>Cytophagaceae</taxon>
        <taxon>Siphonobacter</taxon>
    </lineage>
</organism>
<feature type="chain" id="PRO_5015473355" evidence="1">
    <location>
        <begin position="22"/>
        <end position="503"/>
    </location>
</feature>
<evidence type="ECO:0000259" key="2">
    <source>
        <dbReference type="Pfam" id="PF22494"/>
    </source>
</evidence>
<dbReference type="InterPro" id="IPR052956">
    <property type="entry name" value="Mesenchyme-surface_protein"/>
</dbReference>
<dbReference type="Pfam" id="PF22494">
    <property type="entry name" value="choice_anch_I"/>
    <property type="match status" value="1"/>
</dbReference>
<dbReference type="PANTHER" id="PTHR46928:SF1">
    <property type="entry name" value="MESENCHYME-SPECIFIC CELL SURFACE GLYCOPROTEIN"/>
    <property type="match status" value="1"/>
</dbReference>
<evidence type="ECO:0000256" key="1">
    <source>
        <dbReference type="SAM" id="SignalP"/>
    </source>
</evidence>
<accession>A0A2S7ISE4</accession>
<evidence type="ECO:0000313" key="3">
    <source>
        <dbReference type="EMBL" id="PQA60633.1"/>
    </source>
</evidence>
<reference evidence="4" key="1">
    <citation type="submission" date="2018-02" db="EMBL/GenBank/DDBJ databases">
        <title>Genome sequencing of Solimonas sp. HR-BB.</title>
        <authorList>
            <person name="Lee Y."/>
            <person name="Jeon C.O."/>
        </authorList>
    </citation>
    <scope>NUCLEOTIDE SEQUENCE [LARGE SCALE GENOMIC DNA]</scope>
    <source>
        <strain evidence="4">HR-U</strain>
    </source>
</reference>
<comment type="caution">
    <text evidence="3">The sequence shown here is derived from an EMBL/GenBank/DDBJ whole genome shotgun (WGS) entry which is preliminary data.</text>
</comment>
<feature type="domain" description="Choice-of-anchor I" evidence="2">
    <location>
        <begin position="41"/>
        <end position="499"/>
    </location>
</feature>
<keyword evidence="4" id="KW-1185">Reference proteome</keyword>
<dbReference type="AlphaFoldDB" id="A0A2S7ISE4"/>
<gene>
    <name evidence="3" type="ORF">C5O19_13760</name>
</gene>
<keyword evidence="1" id="KW-0732">Signal</keyword>